<protein>
    <recommendedName>
        <fullName evidence="1">Enoyl reductase (ER) domain-containing protein</fullName>
    </recommendedName>
</protein>
<feature type="domain" description="Enoyl reductase (ER)" evidence="1">
    <location>
        <begin position="10"/>
        <end position="325"/>
    </location>
</feature>
<evidence type="ECO:0000313" key="2">
    <source>
        <dbReference type="EMBL" id="KKN30804.1"/>
    </source>
</evidence>
<dbReference type="InterPro" id="IPR020843">
    <property type="entry name" value="ER"/>
</dbReference>
<dbReference type="PANTHER" id="PTHR44013">
    <property type="entry name" value="ZINC-TYPE ALCOHOL DEHYDROGENASE-LIKE PROTEIN C16A3.02C"/>
    <property type="match status" value="1"/>
</dbReference>
<dbReference type="Pfam" id="PF13602">
    <property type="entry name" value="ADH_zinc_N_2"/>
    <property type="match status" value="1"/>
</dbReference>
<sequence length="336" mass="37601">MKAIVWTKYGPPDVLQLKEIEKPTPKDNEVLIRIYATTVSAGDCEMRRMKTALKYRYLMRMYVGLIRPKRITILGTELAGEIESVGKDVKLFRKGDQVFAATGFVSIGTCAEYICLPEEPEEGVVAIKPVNMTYEEATAVPVGGLEALFYTRQGNIQSGYKVLINGAGGTVGTFAIQFAKYFGAEVTGVDSTMKLDMLRSIGADHVIDYTQEDFTEIGETYDFILDIASKSSFSGSIRSLKQNGRYLIVNYRLSQKVRGRRISKKSSKKVIFKSAHLKIEDFLFLKELIEAGKIKSVIDRCFPLEQTAEAHRYVETGDKKGNVVITMQHNNSTMHI</sequence>
<dbReference type="InterPro" id="IPR013154">
    <property type="entry name" value="ADH-like_N"/>
</dbReference>
<dbReference type="PANTHER" id="PTHR44013:SF1">
    <property type="entry name" value="ZINC-TYPE ALCOHOL DEHYDROGENASE-LIKE PROTEIN C16A3.02C"/>
    <property type="match status" value="1"/>
</dbReference>
<comment type="caution">
    <text evidence="2">The sequence shown here is derived from an EMBL/GenBank/DDBJ whole genome shotgun (WGS) entry which is preliminary data.</text>
</comment>
<proteinExistence type="predicted"/>
<dbReference type="GO" id="GO:0016491">
    <property type="term" value="F:oxidoreductase activity"/>
    <property type="evidence" value="ECO:0007669"/>
    <property type="project" value="InterPro"/>
</dbReference>
<dbReference type="SMART" id="SM00829">
    <property type="entry name" value="PKS_ER"/>
    <property type="match status" value="1"/>
</dbReference>
<dbReference type="SUPFAM" id="SSF50129">
    <property type="entry name" value="GroES-like"/>
    <property type="match status" value="1"/>
</dbReference>
<dbReference type="EMBL" id="LAZR01002379">
    <property type="protein sequence ID" value="KKN30804.1"/>
    <property type="molecule type" value="Genomic_DNA"/>
</dbReference>
<organism evidence="2">
    <name type="scientific">marine sediment metagenome</name>
    <dbReference type="NCBI Taxonomy" id="412755"/>
    <lineage>
        <taxon>unclassified sequences</taxon>
        <taxon>metagenomes</taxon>
        <taxon>ecological metagenomes</taxon>
    </lineage>
</organism>
<dbReference type="InterPro" id="IPR052733">
    <property type="entry name" value="Chloroplast_QOR"/>
</dbReference>
<dbReference type="SUPFAM" id="SSF51735">
    <property type="entry name" value="NAD(P)-binding Rossmann-fold domains"/>
    <property type="match status" value="1"/>
</dbReference>
<dbReference type="Gene3D" id="3.90.180.10">
    <property type="entry name" value="Medium-chain alcohol dehydrogenases, catalytic domain"/>
    <property type="match status" value="1"/>
</dbReference>
<dbReference type="InterPro" id="IPR011032">
    <property type="entry name" value="GroES-like_sf"/>
</dbReference>
<dbReference type="Pfam" id="PF08240">
    <property type="entry name" value="ADH_N"/>
    <property type="match status" value="1"/>
</dbReference>
<dbReference type="CDD" id="cd08267">
    <property type="entry name" value="MDR1"/>
    <property type="match status" value="1"/>
</dbReference>
<dbReference type="AlphaFoldDB" id="A0A0F9PKY7"/>
<name>A0A0F9PKY7_9ZZZZ</name>
<dbReference type="Gene3D" id="3.40.50.720">
    <property type="entry name" value="NAD(P)-binding Rossmann-like Domain"/>
    <property type="match status" value="1"/>
</dbReference>
<reference evidence="2" key="1">
    <citation type="journal article" date="2015" name="Nature">
        <title>Complex archaea that bridge the gap between prokaryotes and eukaryotes.</title>
        <authorList>
            <person name="Spang A."/>
            <person name="Saw J.H."/>
            <person name="Jorgensen S.L."/>
            <person name="Zaremba-Niedzwiedzka K."/>
            <person name="Martijn J."/>
            <person name="Lind A.E."/>
            <person name="van Eijk R."/>
            <person name="Schleper C."/>
            <person name="Guy L."/>
            <person name="Ettema T.J."/>
        </authorList>
    </citation>
    <scope>NUCLEOTIDE SEQUENCE</scope>
</reference>
<accession>A0A0F9PKY7</accession>
<evidence type="ECO:0000259" key="1">
    <source>
        <dbReference type="SMART" id="SM00829"/>
    </source>
</evidence>
<gene>
    <name evidence="2" type="ORF">LCGC14_0830430</name>
</gene>
<dbReference type="InterPro" id="IPR036291">
    <property type="entry name" value="NAD(P)-bd_dom_sf"/>
</dbReference>